<evidence type="ECO:0000256" key="1">
    <source>
        <dbReference type="ARBA" id="ARBA00022723"/>
    </source>
</evidence>
<dbReference type="PROSITE" id="PS01047">
    <property type="entry name" value="HMA_1"/>
    <property type="match status" value="1"/>
</dbReference>
<organism evidence="3 4">
    <name type="scientific">Bordetella genomosp. 2</name>
    <dbReference type="NCBI Taxonomy" id="1983456"/>
    <lineage>
        <taxon>Bacteria</taxon>
        <taxon>Pseudomonadati</taxon>
        <taxon>Pseudomonadota</taxon>
        <taxon>Betaproteobacteria</taxon>
        <taxon>Burkholderiales</taxon>
        <taxon>Alcaligenaceae</taxon>
        <taxon>Bordetella</taxon>
    </lineage>
</organism>
<gene>
    <name evidence="3" type="ORF">CAL24_12220</name>
</gene>
<dbReference type="CDD" id="cd00371">
    <property type="entry name" value="HMA"/>
    <property type="match status" value="1"/>
</dbReference>
<dbReference type="InterPro" id="IPR006121">
    <property type="entry name" value="HMA_dom"/>
</dbReference>
<sequence length="67" mass="6877">MSIQFNVPDMSCGHCVQSITTAVQQAVPGARVAADLAAHRVTVEGAADVERVRAAIAAAGYEPQLVG</sequence>
<evidence type="ECO:0000313" key="4">
    <source>
        <dbReference type="Proteomes" id="UP000215633"/>
    </source>
</evidence>
<feature type="domain" description="HMA" evidence="2">
    <location>
        <begin position="1"/>
        <end position="64"/>
    </location>
</feature>
<dbReference type="InterPro" id="IPR036163">
    <property type="entry name" value="HMA_dom_sf"/>
</dbReference>
<evidence type="ECO:0000313" key="3">
    <source>
        <dbReference type="EMBL" id="OZI75954.1"/>
    </source>
</evidence>
<dbReference type="Gene3D" id="3.30.70.100">
    <property type="match status" value="1"/>
</dbReference>
<comment type="caution">
    <text evidence="3">The sequence shown here is derived from an EMBL/GenBank/DDBJ whole genome shotgun (WGS) entry which is preliminary data.</text>
</comment>
<accession>A0A261VPB3</accession>
<dbReference type="GO" id="GO:0046872">
    <property type="term" value="F:metal ion binding"/>
    <property type="evidence" value="ECO:0007669"/>
    <property type="project" value="UniProtKB-KW"/>
</dbReference>
<keyword evidence="4" id="KW-1185">Reference proteome</keyword>
<dbReference type="RefSeq" id="WP_094806847.1">
    <property type="nucleotide sequence ID" value="NZ_NEVT01000006.1"/>
</dbReference>
<dbReference type="PROSITE" id="PS50846">
    <property type="entry name" value="HMA_2"/>
    <property type="match status" value="1"/>
</dbReference>
<proteinExistence type="predicted"/>
<dbReference type="EMBL" id="NEVT01000006">
    <property type="protein sequence ID" value="OZI75954.1"/>
    <property type="molecule type" value="Genomic_DNA"/>
</dbReference>
<dbReference type="InterPro" id="IPR017969">
    <property type="entry name" value="Heavy-metal-associated_CS"/>
</dbReference>
<reference evidence="4" key="1">
    <citation type="submission" date="2017-05" db="EMBL/GenBank/DDBJ databases">
        <title>Complete and WGS of Bordetella genogroups.</title>
        <authorList>
            <person name="Spilker T."/>
            <person name="Lipuma J."/>
        </authorList>
    </citation>
    <scope>NUCLEOTIDE SEQUENCE [LARGE SCALE GENOMIC DNA]</scope>
    <source>
        <strain evidence="4">AU8256</strain>
    </source>
</reference>
<dbReference type="SUPFAM" id="SSF55008">
    <property type="entry name" value="HMA, heavy metal-associated domain"/>
    <property type="match status" value="1"/>
</dbReference>
<dbReference type="Proteomes" id="UP000215633">
    <property type="component" value="Unassembled WGS sequence"/>
</dbReference>
<name>A0A261VPB3_9BORD</name>
<dbReference type="AlphaFoldDB" id="A0A261VPB3"/>
<dbReference type="Pfam" id="PF00403">
    <property type="entry name" value="HMA"/>
    <property type="match status" value="1"/>
</dbReference>
<protein>
    <submittedName>
        <fullName evidence="3">Heavy metal transporter</fullName>
    </submittedName>
</protein>
<evidence type="ECO:0000259" key="2">
    <source>
        <dbReference type="PROSITE" id="PS50846"/>
    </source>
</evidence>
<keyword evidence="1" id="KW-0479">Metal-binding</keyword>